<proteinExistence type="predicted"/>
<feature type="non-terminal residue" evidence="1">
    <location>
        <position position="376"/>
    </location>
</feature>
<evidence type="ECO:0000313" key="1">
    <source>
        <dbReference type="EMBL" id="GAF75595.1"/>
    </source>
</evidence>
<organism evidence="1">
    <name type="scientific">marine sediment metagenome</name>
    <dbReference type="NCBI Taxonomy" id="412755"/>
    <lineage>
        <taxon>unclassified sequences</taxon>
        <taxon>metagenomes</taxon>
        <taxon>ecological metagenomes</taxon>
    </lineage>
</organism>
<dbReference type="EMBL" id="BARS01008216">
    <property type="protein sequence ID" value="GAF75595.1"/>
    <property type="molecule type" value="Genomic_DNA"/>
</dbReference>
<comment type="caution">
    <text evidence="1">The sequence shown here is derived from an EMBL/GenBank/DDBJ whole genome shotgun (WGS) entry which is preliminary data.</text>
</comment>
<reference evidence="1" key="1">
    <citation type="journal article" date="2014" name="Front. Microbiol.">
        <title>High frequency of phylogenetically diverse reductive dehalogenase-homologous genes in deep subseafloor sedimentary metagenomes.</title>
        <authorList>
            <person name="Kawai M."/>
            <person name="Futagami T."/>
            <person name="Toyoda A."/>
            <person name="Takaki Y."/>
            <person name="Nishi S."/>
            <person name="Hori S."/>
            <person name="Arai W."/>
            <person name="Tsubouchi T."/>
            <person name="Morono Y."/>
            <person name="Uchiyama I."/>
            <person name="Ito T."/>
            <person name="Fujiyama A."/>
            <person name="Inagaki F."/>
            <person name="Takami H."/>
        </authorList>
    </citation>
    <scope>NUCLEOTIDE SEQUENCE</scope>
    <source>
        <strain evidence="1">Expedition CK06-06</strain>
    </source>
</reference>
<protein>
    <submittedName>
        <fullName evidence="1">Uncharacterized protein</fullName>
    </submittedName>
</protein>
<sequence length="376" mass="44198">EYFSLKQEILNELKLVSSNLTNLNSNGRNIKRIIKHNKFLDNFLQISKELQININEFTPLLEKKIQKINKFYNNNTLCWVEANKIKDLSFKLNNIPSNLGQWEELQELKAYLRSLIEAKSDKKIKSRKDVLLSFHFNELQSFFLSKSDDKTTIYDDFIYLLNINGVFEDFEGDKFVNVLERKETVEKLKKKMRPVVLELVKDLLGETLKEIEELDQKYDLNGQGIGKLNLESILSQKFSEFLPKIVDLYFKGLDKQFQVGTNNVSDPEEFVKIINLNYKKVDDFATKIDEIDTWIMKFDTIIKPYANITVNLKKTLANIVSEVFRRKEEYLNYLNNIKDESFRVDVKSFVDTKIAEVNKMITSYENETSLIIKEEL</sequence>
<dbReference type="AlphaFoldDB" id="X0THN1"/>
<feature type="non-terminal residue" evidence="1">
    <location>
        <position position="1"/>
    </location>
</feature>
<gene>
    <name evidence="1" type="ORF">S01H1_15710</name>
</gene>
<name>X0THN1_9ZZZZ</name>
<accession>X0THN1</accession>